<comment type="caution">
    <text evidence="2">The sequence shown here is derived from an EMBL/GenBank/DDBJ whole genome shotgun (WGS) entry which is preliminary data.</text>
</comment>
<sequence length="243" mass="26614">MIILLICLCSLALSIILIIKCVLPFSFHQQQRRTHDPSTSTSTFNPTHSMVAVHRAIPQPDQIDHASRSITITSTVTPHLDTAASPESIPEPPAAHRFANDVRQMVRGAHWALQPRGGYLDLAFRVTRAIVHAGALGLAASVSRNSLAIDLQTWLVTTIYILLTTSSESSTSTVLDAVELHTTNNQSFMQSTSNSSMIEAPPPTYWPHRNRTEDGAPGLSYPPDLERGVQYTTARPSRSWSAP</sequence>
<evidence type="ECO:0000313" key="2">
    <source>
        <dbReference type="EMBL" id="RDB19319.1"/>
    </source>
</evidence>
<name>A0A369JB33_HYPMA</name>
<evidence type="ECO:0000313" key="3">
    <source>
        <dbReference type="Proteomes" id="UP000076154"/>
    </source>
</evidence>
<dbReference type="AlphaFoldDB" id="A0A369JB33"/>
<reference evidence="2" key="1">
    <citation type="submission" date="2018-04" db="EMBL/GenBank/DDBJ databases">
        <title>Whole genome sequencing of Hypsizygus marmoreus.</title>
        <authorList>
            <person name="Choi I.-G."/>
            <person name="Min B."/>
            <person name="Kim J.-G."/>
            <person name="Kim S."/>
            <person name="Oh Y.-L."/>
            <person name="Kong W.-S."/>
            <person name="Park H."/>
            <person name="Jeong J."/>
            <person name="Song E.-S."/>
        </authorList>
    </citation>
    <scope>NUCLEOTIDE SEQUENCE [LARGE SCALE GENOMIC DNA]</scope>
    <source>
        <strain evidence="2">51987-8</strain>
    </source>
</reference>
<feature type="compositionally biased region" description="Polar residues" evidence="1">
    <location>
        <begin position="230"/>
        <end position="243"/>
    </location>
</feature>
<organism evidence="2 3">
    <name type="scientific">Hypsizygus marmoreus</name>
    <name type="common">White beech mushroom</name>
    <name type="synonym">Agaricus marmoreus</name>
    <dbReference type="NCBI Taxonomy" id="39966"/>
    <lineage>
        <taxon>Eukaryota</taxon>
        <taxon>Fungi</taxon>
        <taxon>Dikarya</taxon>
        <taxon>Basidiomycota</taxon>
        <taxon>Agaricomycotina</taxon>
        <taxon>Agaricomycetes</taxon>
        <taxon>Agaricomycetidae</taxon>
        <taxon>Agaricales</taxon>
        <taxon>Tricholomatineae</taxon>
        <taxon>Lyophyllaceae</taxon>
        <taxon>Hypsizygus</taxon>
    </lineage>
</organism>
<evidence type="ECO:0000256" key="1">
    <source>
        <dbReference type="SAM" id="MobiDB-lite"/>
    </source>
</evidence>
<feature type="region of interest" description="Disordered" evidence="1">
    <location>
        <begin position="188"/>
        <end position="243"/>
    </location>
</feature>
<keyword evidence="3" id="KW-1185">Reference proteome</keyword>
<dbReference type="InParanoid" id="A0A369JB33"/>
<accession>A0A369JB33</accession>
<dbReference type="Proteomes" id="UP000076154">
    <property type="component" value="Unassembled WGS sequence"/>
</dbReference>
<proteinExistence type="predicted"/>
<protein>
    <submittedName>
        <fullName evidence="2">Uncharacterized protein</fullName>
    </submittedName>
</protein>
<dbReference type="EMBL" id="LUEZ02000080">
    <property type="protein sequence ID" value="RDB19319.1"/>
    <property type="molecule type" value="Genomic_DNA"/>
</dbReference>
<feature type="compositionally biased region" description="Polar residues" evidence="1">
    <location>
        <begin position="188"/>
        <end position="197"/>
    </location>
</feature>
<gene>
    <name evidence="2" type="ORF">Hypma_013635</name>
</gene>